<feature type="region of interest" description="Disordered" evidence="2">
    <location>
        <begin position="28"/>
        <end position="100"/>
    </location>
</feature>
<feature type="compositionally biased region" description="Polar residues" evidence="2">
    <location>
        <begin position="88"/>
        <end position="100"/>
    </location>
</feature>
<comment type="caution">
    <text evidence="3">The sequence shown here is derived from an EMBL/GenBank/DDBJ whole genome shotgun (WGS) entry which is preliminary data.</text>
</comment>
<feature type="coiled-coil region" evidence="1">
    <location>
        <begin position="231"/>
        <end position="258"/>
    </location>
</feature>
<gene>
    <name evidence="3" type="ORF">V9T40_010140</name>
</gene>
<evidence type="ECO:0000256" key="1">
    <source>
        <dbReference type="SAM" id="Coils"/>
    </source>
</evidence>
<reference evidence="3 4" key="1">
    <citation type="submission" date="2024-03" db="EMBL/GenBank/DDBJ databases">
        <title>Adaptation during the transition from Ophiocordyceps entomopathogen to insect associate is accompanied by gene loss and intensified selection.</title>
        <authorList>
            <person name="Ward C.M."/>
            <person name="Onetto C.A."/>
            <person name="Borneman A.R."/>
        </authorList>
    </citation>
    <scope>NUCLEOTIDE SEQUENCE [LARGE SCALE GENOMIC DNA]</scope>
    <source>
        <strain evidence="3">AWRI1</strain>
        <tissue evidence="3">Single Adult Female</tissue>
    </source>
</reference>
<dbReference type="Proteomes" id="UP001367676">
    <property type="component" value="Unassembled WGS sequence"/>
</dbReference>
<name>A0AAN9XXY8_9HEMI</name>
<sequence length="264" mass="31572">MSDTNVQHKNFESDTVHGHNTFVTEIDMHSTGNRGRSENANKVCDDYHKREMQKEREGATKKTEYRDYLQMQMRDKDVADKKSHLEEMSSNTPFSGDSLNANEKYSLKMQKQKDTRQDLDDGVRMKHDCEMKSQSVDREEAQERSDYWKHRHDDNVHVVEKAKRATDSREHLKHDVALLWMAEERQDFQRDIHREKLINALLEKDKITDLNEHQKTLLELQESIYMKRELLAENEDKINEWMKTLELAKNEQEKVRLNSRNYIY</sequence>
<feature type="compositionally biased region" description="Basic and acidic residues" evidence="2">
    <location>
        <begin position="35"/>
        <end position="87"/>
    </location>
</feature>
<evidence type="ECO:0000313" key="3">
    <source>
        <dbReference type="EMBL" id="KAK7570773.1"/>
    </source>
</evidence>
<evidence type="ECO:0000256" key="2">
    <source>
        <dbReference type="SAM" id="MobiDB-lite"/>
    </source>
</evidence>
<keyword evidence="1" id="KW-0175">Coiled coil</keyword>
<evidence type="ECO:0000313" key="4">
    <source>
        <dbReference type="Proteomes" id="UP001367676"/>
    </source>
</evidence>
<proteinExistence type="predicted"/>
<protein>
    <submittedName>
        <fullName evidence="3">Uncharacterized protein</fullName>
    </submittedName>
</protein>
<dbReference type="AlphaFoldDB" id="A0AAN9XXY8"/>
<keyword evidence="4" id="KW-1185">Reference proteome</keyword>
<dbReference type="EMBL" id="JBBCAQ010000043">
    <property type="protein sequence ID" value="KAK7570773.1"/>
    <property type="molecule type" value="Genomic_DNA"/>
</dbReference>
<organism evidence="3 4">
    <name type="scientific">Parthenolecanium corni</name>
    <dbReference type="NCBI Taxonomy" id="536013"/>
    <lineage>
        <taxon>Eukaryota</taxon>
        <taxon>Metazoa</taxon>
        <taxon>Ecdysozoa</taxon>
        <taxon>Arthropoda</taxon>
        <taxon>Hexapoda</taxon>
        <taxon>Insecta</taxon>
        <taxon>Pterygota</taxon>
        <taxon>Neoptera</taxon>
        <taxon>Paraneoptera</taxon>
        <taxon>Hemiptera</taxon>
        <taxon>Sternorrhyncha</taxon>
        <taxon>Coccoidea</taxon>
        <taxon>Coccidae</taxon>
        <taxon>Parthenolecanium</taxon>
    </lineage>
</organism>
<accession>A0AAN9XXY8</accession>